<dbReference type="GO" id="GO:0006351">
    <property type="term" value="P:DNA-templated transcription"/>
    <property type="evidence" value="ECO:0007669"/>
    <property type="project" value="InterPro"/>
</dbReference>
<dbReference type="InterPro" id="IPR014001">
    <property type="entry name" value="Helicase_ATP-bd"/>
</dbReference>
<evidence type="ECO:0000256" key="31">
    <source>
        <dbReference type="ARBA" id="ARBA00045403"/>
    </source>
</evidence>
<feature type="domain" description="Helicase C-terminal" evidence="37">
    <location>
        <begin position="1318"/>
        <end position="1477"/>
    </location>
</feature>
<dbReference type="PROSITE" id="PS51436">
    <property type="entry name" value="POTYVIRUS_NIA_PRO"/>
    <property type="match status" value="1"/>
</dbReference>
<evidence type="ECO:0000256" key="2">
    <source>
        <dbReference type="ARBA" id="ARBA00001848"/>
    </source>
</evidence>
<dbReference type="InterPro" id="IPR001592">
    <property type="entry name" value="Poty_coat"/>
</dbReference>
<evidence type="ECO:0000256" key="9">
    <source>
        <dbReference type="ARBA" id="ARBA00022488"/>
    </source>
</evidence>
<dbReference type="InterPro" id="IPR001730">
    <property type="entry name" value="Potyv_NIa-pro_dom"/>
</dbReference>
<comment type="function">
    <text evidence="29">Has helicase activity. It may be involved in replication.</text>
</comment>
<evidence type="ECO:0000256" key="11">
    <source>
        <dbReference type="ARBA" id="ARBA00022520"/>
    </source>
</evidence>
<evidence type="ECO:0000256" key="22">
    <source>
        <dbReference type="ARBA" id="ARBA00022806"/>
    </source>
</evidence>
<dbReference type="SMART" id="SM00487">
    <property type="entry name" value="DEXDc"/>
    <property type="match status" value="1"/>
</dbReference>
<dbReference type="Gene3D" id="3.30.70.270">
    <property type="match status" value="1"/>
</dbReference>
<dbReference type="PROSITE" id="PS51871">
    <property type="entry name" value="PV_P1_PRO"/>
    <property type="match status" value="1"/>
</dbReference>
<dbReference type="PROSITE" id="PS51744">
    <property type="entry name" value="HC_PRO_CPD"/>
    <property type="match status" value="1"/>
</dbReference>
<keyword evidence="22" id="KW-0347">Helicase</keyword>
<dbReference type="Gene3D" id="3.40.50.300">
    <property type="entry name" value="P-loop containing nucleotide triphosphate hydrolases"/>
    <property type="match status" value="2"/>
</dbReference>
<evidence type="ECO:0000259" key="38">
    <source>
        <dbReference type="PROSITE" id="PS51436"/>
    </source>
</evidence>
<evidence type="ECO:0000256" key="20">
    <source>
        <dbReference type="ARBA" id="ARBA00022741"/>
    </source>
</evidence>
<evidence type="ECO:0000256" key="18">
    <source>
        <dbReference type="ARBA" id="ARBA00022679"/>
    </source>
</evidence>
<proteinExistence type="inferred from homology"/>
<dbReference type="InterPro" id="IPR001456">
    <property type="entry name" value="HC-pro"/>
</dbReference>
<evidence type="ECO:0000259" key="37">
    <source>
        <dbReference type="PROSITE" id="PS51194"/>
    </source>
</evidence>
<keyword evidence="14" id="KW-1048">Host nucleus</keyword>
<keyword evidence="8" id="KW-0696">RNA-directed RNA polymerase</keyword>
<dbReference type="GO" id="GO:0003968">
    <property type="term" value="F:RNA-directed RNA polymerase activity"/>
    <property type="evidence" value="ECO:0007669"/>
    <property type="project" value="UniProtKB-KW"/>
</dbReference>
<dbReference type="Pfam" id="PF00863">
    <property type="entry name" value="Peptidase_C4"/>
    <property type="match status" value="1"/>
</dbReference>
<comment type="subcellular location">
    <subcellularLocation>
        <location evidence="30">Host cytoplasmic vesicle</location>
    </subcellularLocation>
    <subcellularLocation>
        <location evidence="3">Host nucleus</location>
    </subcellularLocation>
    <subcellularLocation>
        <location evidence="4">Virion</location>
    </subcellularLocation>
</comment>
<comment type="function">
    <text evidence="28">Involved in aphid transmission, cell-to-cell and systemis movement, encapsidation of the viral RNA and in the regulation of viral RNA amplification.</text>
</comment>
<feature type="domain" description="Helicase ATP-binding" evidence="36">
    <location>
        <begin position="1147"/>
        <end position="1299"/>
    </location>
</feature>
<dbReference type="PROSITE" id="PS50507">
    <property type="entry name" value="RDRP_SSRNA_POS"/>
    <property type="match status" value="1"/>
</dbReference>
<feature type="domain" description="Peptidase S30" evidence="40">
    <location>
        <begin position="67"/>
        <end position="211"/>
    </location>
</feature>
<dbReference type="GO" id="GO:0019029">
    <property type="term" value="C:helical viral capsid"/>
    <property type="evidence" value="ECO:0007669"/>
    <property type="project" value="UniProtKB-KW"/>
</dbReference>
<keyword evidence="23" id="KW-0788">Thiol protease</keyword>
<evidence type="ECO:0000256" key="32">
    <source>
        <dbReference type="PROSITE-ProRule" id="PRU01080"/>
    </source>
</evidence>
<dbReference type="GeneID" id="934915"/>
<evidence type="ECO:0000259" key="35">
    <source>
        <dbReference type="PROSITE" id="PS50507"/>
    </source>
</evidence>
<evidence type="ECO:0000256" key="29">
    <source>
        <dbReference type="ARBA" id="ARBA00029422"/>
    </source>
</evidence>
<dbReference type="GO" id="GO:0039694">
    <property type="term" value="P:viral RNA genome replication"/>
    <property type="evidence" value="ECO:0007669"/>
    <property type="project" value="InterPro"/>
</dbReference>
<dbReference type="Pfam" id="PF01577">
    <property type="entry name" value="Peptidase_S30"/>
    <property type="match status" value="1"/>
</dbReference>
<keyword evidence="10" id="KW-1139">Helical capsid protein</keyword>
<dbReference type="Gene3D" id="2.40.10.10">
    <property type="entry name" value="Trypsin-like serine proteases"/>
    <property type="match status" value="2"/>
</dbReference>
<dbReference type="GO" id="GO:0005524">
    <property type="term" value="F:ATP binding"/>
    <property type="evidence" value="ECO:0007669"/>
    <property type="project" value="UniProtKB-KW"/>
</dbReference>
<dbReference type="Pfam" id="PF00680">
    <property type="entry name" value="RdRP_1"/>
    <property type="match status" value="1"/>
</dbReference>
<feature type="active site" description="For helper component proteinase activity" evidence="32">
    <location>
        <position position="554"/>
    </location>
</feature>
<feature type="domain" description="Peptidase C4" evidence="38">
    <location>
        <begin position="1964"/>
        <end position="2182"/>
    </location>
</feature>
<evidence type="ECO:0000256" key="23">
    <source>
        <dbReference type="ARBA" id="ARBA00022807"/>
    </source>
</evidence>
<dbReference type="InterPro" id="IPR027417">
    <property type="entry name" value="P-loop_NTPase"/>
</dbReference>
<dbReference type="RefSeq" id="NP_570725.1">
    <property type="nucleotide sequence ID" value="NC_003399.1"/>
</dbReference>
<sequence>MAVATLHAPIIQTNKNYKKLAVIQFGENKPMLITRINTEQIKISKASDVDQVIAGHYRHHRAKCKVDQNKIGVDQLVGLVCDIMKVKDNGEIHLIDKKVQKFDFKRKHGTIYARAQVKHLQGRRQRRDFESNPALDIWVDILMRRTVGRRTHKTNSIEAGWSGFLLNASKLIGRQSTHRGNTFVVRGKCADTLFDARVRMTYDAMLNIRQFSDAGAQFWRGFNETFLSCRADDRDHTCATSLDVLECGQVSALLCLAMFPCGKITCQQCIQDNLNHEGQASDKNVREKVGKIKTIIQTNYPAFRHAIQMLERYEQSFQINPNYEGFAEVQGISEGRNNSVFPHVNRLNAIIIKGSQASSLEFSEATKNLLEIARYLRNRTENIEKGSLKHFRNKISQKSHINTALLCDNQLDKNGNFVWGERGYHAKRFFSNYFETINPTDGYGKYAKRSNPNGSRMLAISRLIVPTNFETLRDQMQGEAVEPQPLTKACVSMMNGDYVHACCCVTNDAGEPILSDVQMPTKHHLVIGNSGDSKYIDMPNTEGQKMYIAKNGYCYMNIFLAMLVNVNEIEAKAFTKMVRDIVVERLGQWPSLLDVATACYLLKVFFPDVNNAELPRMLVDHTTKTIHVLDSYGSLSTGYHILKANTVEQLIKFTRHSLDSEIKHYAVGGDPLEVEHTEEEVSDPQFHLKLLIKGVYNPRVLERALLWNRFLPLYAMLSPGILIAFYNSGSLEYLMDRFLQKDNDFVVILVVLNSLAKKVSCARSVASQISIIERGAPNIIEAMQGIKQRHALPYDTAMKMLVTLASRSESNAELDEAGYSLLRMISLEVMEKNYLQILQDGWCELTPCGKLSAMWRSSRFSMRTRRELVVEDTTDLGGRYSESITSYLASARKGAAQATLKARNKLLNVVGVIRARAVRMTCSTINYFVPDIVKFINVLVVIGLLLTIAKETQSMIANFAHMSKSKQKLQDEHEMWQLNFHFNLLEKQDGRAPTFEEFDKHLKSVAPHLRHLIQEGENVEHQSKRHEQQELERIIAFVALVLMMFDAERSDCVTKILNKVRNLVTTTESTVYHQALNEIEDDLSEKNFTIDFELDQDEQPTQSQMQETTFAMWWAHQLARGHTIPHYRTEGHFMVFTRETALQVALDIANGSHKDILLMGGVGSGKSTGLPFNLSTKGSVLLVKPTRPLAENVHRHLAKEPFYMNTTLRMRGLTTFGSSPVTIMTSGFALNYFAHNRERLKEYDYTLFDEFHVDDSNAMAFRCLLHDNAYHGKVVKMSATPPGREPEFAPQHPVKVEIEESLSIQEFVRAQGTGANADVVRHGDNILVYVASYNEVDMLGGLLSERGYKVTKVDGRTMKVGRVEITTCGTPNKKHFIVATNIIENGVTLDIEVVVDFGTKVVPSLDSDNRMMVYKKIPINYGERIQRLGRVGRHKQGFALRIGCTEKGLSEIPSSIATEAAFKCFTYGLSVIPNNVTTSILANVTVRQARTMSLFELNSFYMANLVRYDGSMHQSLHNILKRFKLRDPEIILNKLAIPNKGLQTWLTASEYSRLGSNVPDRHDMRIPFMCKEVPEKLHEEVWEAIQKYKCDAGFGRLSSSSACKVAYTLQTDVTSIQRTVRIIDTLIAEERRKQEYFRTVTANTVSSSNFSIQSIANAIRSRFAKDNTMENIGVLENAKAQLCEFRNLSLDPSYMDLNNTVGTNFVREFGALETVHHQTLSGVSKSLNLKGRWDKSLITRDIFVLLGVICGGCWMLYNHLKASFEEIVIHEAKGKRQRQKLKFRQARDTKTGREVYGDDGELEHYFGAAYTKKGRTSGRTRGMGVKQRRFVNMYNFDPEDFSAVRYVDPLTGVTLDENPLTDMHLVQEYFTNVRNEYLGQDALDPQQIRRSPGLEAYFTNNRTGKALKIDLTPHNPLLVCNKKVTIAGFPEREFELRQTGEPLPVTIGEVPKATESEFAVEHESTSLYKGLRDYNPIASNICHLTNNSDGHSDSLFGIGYGPLVITNRHLFERNNGELLIKTRHGDFTIKNTTQLNLLPIPDRDILLIRLPKDIPPFTQRLVFRVPRQNERICLVGSNFQAKSVSSLVSETSTITKINDSHFWKHWISTKDGQCGTPIVGTQDGAVLGLHSLANFSNSVNYFAGFPEDFQTKYLETLENHEWVKHWKYNTAHISWGALNIKASQPQHPFKTSKLIMDLDDTAVYAQMERGRWLYDQLHGNLKAVAACPSQLVTKHSVRGKCQMFDLYLRLHDEARAYFEPFLGKYQKSRLNREAYAKDLLKYATLIEAGNVDISLFERTVNKLKRDLYALGFEKCNYVTNEEDIFKALNMKSAVGALYTGKKKDYFADYTNEMKAEILQASCERLYRGKMGVWNGSLKAELRPLEKTEANKTRTFTAAPLDTLLAGKVCVDDFNNQFYDFNLIAPWSVGMTKFYGGWDQLLTALPDGWVYCDADGSQFDSSLSPYLINAVLDVRLELMEEWDIGEQMLRNLYTEIVYTPISTPDGTIIKKFKGNNSGQPSTVVDNTLMVILAVNYSLLKSGIPEALQGEIIKFFVNGDDLLIGIRPDYEYALDSMQENFLNLGLKYTFDSRSNNKADLWFMSHKGIRIDNMWIPKLEEERIISILEWDRSREPQHRLEAICAAMIESWGYKELTHEIRKFYAWILEQAPYNNLAAEGKAPYIAETALRRLYTNTEANQADIERYLEAILQDYDDEAAVEVYHQAGPEELDAGLEEERQRKTRDLRGKFINSGDDPQETSQQVSRDKDINAGTQGTFSVPRLKSKVSKMSLPKYKGKPALNLEQLLLYNPNQVDISNTRATQAQFNTWYEGVKEEYDLDDVKMQTILNGLMVWCIENGTSPNINGMWVMMDKDEQIEFPIKPLIDHAKPTFRQIMAHFSNVAEAYIEMRNQTVPYMPRYGLQRNLTDMSLARYAFDFYEMTSKTPIRAREAHIQMKAAALRNSKNNLFGLDGNVGLTEENTERHTTEDVSRNMHSLLGVRGM</sequence>
<keyword evidence="15" id="KW-0945">Host-virus interaction</keyword>
<evidence type="ECO:0000256" key="12">
    <source>
        <dbReference type="ARBA" id="ARBA00022553"/>
    </source>
</evidence>
<evidence type="ECO:0000313" key="41">
    <source>
        <dbReference type="EMBL" id="CAC87085.1"/>
    </source>
</evidence>
<keyword evidence="25" id="KW-0946">Virion</keyword>
<evidence type="ECO:0000256" key="1">
    <source>
        <dbReference type="ARBA" id="ARBA00000785"/>
    </source>
</evidence>
<evidence type="ECO:0000256" key="19">
    <source>
        <dbReference type="ARBA" id="ARBA00022695"/>
    </source>
</evidence>
<dbReference type="Gene3D" id="3.90.70.150">
    <property type="entry name" value="Helper component proteinase"/>
    <property type="match status" value="1"/>
</dbReference>
<reference evidence="41 42" key="1">
    <citation type="journal article" date="2002" name="Arch. Virol.">
        <title>Characterization of a potyvirus and a potexvirus from Chinese scallion.</title>
        <authorList>
            <person name="Chen J."/>
            <person name="Zheng H.Y."/>
            <person name="Chen J.P."/>
            <person name="Adams M.J."/>
        </authorList>
    </citation>
    <scope>NUCLEOTIDE SEQUENCE [LARGE SCALE GENOMIC DNA]</scope>
</reference>
<keyword evidence="13 41" id="KW-0167">Capsid protein</keyword>
<evidence type="ECO:0000259" key="36">
    <source>
        <dbReference type="PROSITE" id="PS51192"/>
    </source>
</evidence>
<dbReference type="Pfam" id="PF00271">
    <property type="entry name" value="Helicase_C"/>
    <property type="match status" value="1"/>
</dbReference>
<keyword evidence="11" id="KW-0191">Covalent protein-RNA linkage</keyword>
<evidence type="ECO:0000256" key="25">
    <source>
        <dbReference type="ARBA" id="ARBA00022844"/>
    </source>
</evidence>
<dbReference type="SUPFAM" id="SSF56672">
    <property type="entry name" value="DNA/RNA polymerases"/>
    <property type="match status" value="1"/>
</dbReference>
<dbReference type="InterPro" id="IPR043504">
    <property type="entry name" value="Peptidase_S1_PA_chymotrypsin"/>
</dbReference>
<dbReference type="GO" id="GO:0052170">
    <property type="term" value="P:symbiont-mediated suppression of host innate immune response"/>
    <property type="evidence" value="ECO:0007669"/>
    <property type="project" value="UniProtKB-KW"/>
</dbReference>
<evidence type="ECO:0000256" key="8">
    <source>
        <dbReference type="ARBA" id="ARBA00022484"/>
    </source>
</evidence>
<evidence type="ECO:0000256" key="16">
    <source>
        <dbReference type="ARBA" id="ARBA00022632"/>
    </source>
</evidence>
<keyword evidence="18" id="KW-0808">Transferase</keyword>
<dbReference type="CDD" id="cd23175">
    <property type="entry name" value="ps-ssRNAv_Potyviridae_RdRp"/>
    <property type="match status" value="1"/>
</dbReference>
<dbReference type="Proteomes" id="UP000202347">
    <property type="component" value="Segment"/>
</dbReference>
<protein>
    <recommendedName>
        <fullName evidence="6">Genome polyprotein</fullName>
    </recommendedName>
</protein>
<keyword evidence="21" id="KW-0378">Hydrolase</keyword>
<comment type="function">
    <text evidence="31">Mediates the cap-independent, EIF4E-dependent translation of viral genomic RNAs. Binds to the cap-binding site of host EIF4E and thus interferes with the host EIF4E-dependent mRNA export and translation. VPg-RNA directly binds EIF4E and is a template for transcription. Also forms trimeric complexes with EIF4E-EIF4G, which are templates for translation.</text>
</comment>
<evidence type="ECO:0000259" key="39">
    <source>
        <dbReference type="PROSITE" id="PS51744"/>
    </source>
</evidence>
<dbReference type="Pfam" id="PF00270">
    <property type="entry name" value="DEAD"/>
    <property type="match status" value="1"/>
</dbReference>
<dbReference type="PANTHER" id="PTHR43519">
    <property type="entry name" value="ATP-DEPENDENT RNA HELICASE HRPB"/>
    <property type="match status" value="1"/>
</dbReference>
<evidence type="ECO:0000256" key="33">
    <source>
        <dbReference type="RuleBase" id="RU003351"/>
    </source>
</evidence>
<evidence type="ECO:0000256" key="34">
    <source>
        <dbReference type="SAM" id="MobiDB-lite"/>
    </source>
</evidence>
<evidence type="ECO:0000256" key="17">
    <source>
        <dbReference type="ARBA" id="ARBA00022670"/>
    </source>
</evidence>
<keyword evidence="26" id="KW-0693">Viral RNA replication</keyword>
<evidence type="ECO:0000259" key="40">
    <source>
        <dbReference type="PROSITE" id="PS51871"/>
    </source>
</evidence>
<keyword evidence="19" id="KW-0548">Nucleotidyltransferase</keyword>
<keyword evidence="42" id="KW-1185">Reference proteome</keyword>
<dbReference type="PROSITE" id="PS51192">
    <property type="entry name" value="HELICASE_ATP_BIND_1"/>
    <property type="match status" value="1"/>
</dbReference>
<keyword evidence="12" id="KW-0597">Phosphoprotein</keyword>
<evidence type="ECO:0000256" key="15">
    <source>
        <dbReference type="ARBA" id="ARBA00022581"/>
    </source>
</evidence>
<keyword evidence="24" id="KW-0067">ATP-binding</keyword>
<evidence type="ECO:0000256" key="24">
    <source>
        <dbReference type="ARBA" id="ARBA00022840"/>
    </source>
</evidence>
<dbReference type="InterPro" id="IPR011545">
    <property type="entry name" value="DEAD/DEAH_box_helicase_dom"/>
</dbReference>
<feature type="active site" description="For helper component proteinase activity" evidence="32">
    <location>
        <position position="627"/>
    </location>
</feature>
<evidence type="ECO:0000256" key="4">
    <source>
        <dbReference type="ARBA" id="ARBA00004328"/>
    </source>
</evidence>
<dbReference type="SUPFAM" id="SSF50494">
    <property type="entry name" value="Trypsin-like serine proteases"/>
    <property type="match status" value="1"/>
</dbReference>
<dbReference type="GO" id="GO:0004197">
    <property type="term" value="F:cysteine-type endopeptidase activity"/>
    <property type="evidence" value="ECO:0007669"/>
    <property type="project" value="InterPro"/>
</dbReference>
<dbReference type="InterPro" id="IPR001650">
    <property type="entry name" value="Helicase_C-like"/>
</dbReference>
<dbReference type="PANTHER" id="PTHR43519:SF1">
    <property type="entry name" value="ATP-DEPENDENT RNA HELICASE HRPB"/>
    <property type="match status" value="1"/>
</dbReference>
<evidence type="ECO:0000256" key="10">
    <source>
        <dbReference type="ARBA" id="ARBA00022497"/>
    </source>
</evidence>
<feature type="domain" description="Peptidase C6" evidence="39">
    <location>
        <begin position="546"/>
        <end position="668"/>
    </location>
</feature>
<comment type="catalytic activity">
    <reaction evidence="1">
        <text>Hydrolyzes glutaminyl bonds, and activity is further restricted by preferences for the amino acids in P6 - P1' that vary with the species of potyvirus, e.g. Glu-Xaa-Xaa-Tyr-Xaa-Gln-|-(Ser or Gly) for the enzyme from tobacco etch virus. The natural substrate is the viral polyprotein, but other proteins and oligopeptides containing the appropriate consensus sequence are also cleaved.</text>
        <dbReference type="EC" id="3.4.22.44"/>
    </reaction>
</comment>
<dbReference type="GO" id="GO:0006508">
    <property type="term" value="P:proteolysis"/>
    <property type="evidence" value="ECO:0007669"/>
    <property type="project" value="UniProtKB-KW"/>
</dbReference>
<evidence type="ECO:0000256" key="14">
    <source>
        <dbReference type="ARBA" id="ARBA00022562"/>
    </source>
</evidence>
<dbReference type="InterPro" id="IPR009003">
    <property type="entry name" value="Peptidase_S1_PA"/>
</dbReference>
<comment type="catalytic activity">
    <reaction evidence="2">
        <text>Hydrolyzes a Gly-|-Gly bond at its own C-terminus, commonly in the sequence -Tyr-Xaa-Val-Gly-|-Gly, in the processing of the potyviral polyprotein.</text>
        <dbReference type="EC" id="3.4.22.45"/>
    </reaction>
</comment>
<evidence type="ECO:0000256" key="7">
    <source>
        <dbReference type="ARBA" id="ARBA00022463"/>
    </source>
</evidence>
<dbReference type="GO" id="GO:0042025">
    <property type="term" value="C:host cell nucleus"/>
    <property type="evidence" value="ECO:0007669"/>
    <property type="project" value="UniProtKB-SubCell"/>
</dbReference>
<dbReference type="InterPro" id="IPR043128">
    <property type="entry name" value="Rev_trsase/Diguanyl_cyclase"/>
</dbReference>
<dbReference type="GO" id="GO:0003723">
    <property type="term" value="F:RNA binding"/>
    <property type="evidence" value="ECO:0007669"/>
    <property type="project" value="InterPro"/>
</dbReference>
<keyword evidence="7" id="KW-0941">Suppressor of RNA silencing</keyword>
<evidence type="ECO:0000256" key="5">
    <source>
        <dbReference type="ARBA" id="ARBA00006064"/>
    </source>
</evidence>
<evidence type="ECO:0000256" key="26">
    <source>
        <dbReference type="ARBA" id="ARBA00022953"/>
    </source>
</evidence>
<keyword evidence="17" id="KW-0645">Protease</keyword>
<evidence type="ECO:0000256" key="30">
    <source>
        <dbReference type="ARBA" id="ARBA00034108"/>
    </source>
</evidence>
<dbReference type="PROSITE" id="PS51194">
    <property type="entry name" value="HELICASE_CTER"/>
    <property type="match status" value="1"/>
</dbReference>
<dbReference type="MEROPS" id="C06.001"/>
<evidence type="ECO:0000256" key="3">
    <source>
        <dbReference type="ARBA" id="ARBA00004147"/>
    </source>
</evidence>
<dbReference type="Pfam" id="PF08440">
    <property type="entry name" value="Poty_PP"/>
    <property type="match status" value="1"/>
</dbReference>
<name>Q8QXL0_9POTV</name>
<accession>Q8QXL0</accession>
<dbReference type="GO" id="GO:0016818">
    <property type="term" value="F:hydrolase activity, acting on acid anhydrides, in phosphorus-containing anhydrides"/>
    <property type="evidence" value="ECO:0007669"/>
    <property type="project" value="InterPro"/>
</dbReference>
<dbReference type="InterPro" id="IPR042308">
    <property type="entry name" value="HC_PRO_CPD_sf"/>
</dbReference>
<dbReference type="InterPro" id="IPR007094">
    <property type="entry name" value="RNA-dir_pol_PSvirus"/>
</dbReference>
<evidence type="ECO:0000256" key="27">
    <source>
        <dbReference type="ARBA" id="ARBA00023280"/>
    </source>
</evidence>
<dbReference type="SUPFAM" id="SSF52540">
    <property type="entry name" value="P-loop containing nucleoside triphosphate hydrolases"/>
    <property type="match status" value="2"/>
</dbReference>
<dbReference type="GO" id="GO:0004386">
    <property type="term" value="F:helicase activity"/>
    <property type="evidence" value="ECO:0007669"/>
    <property type="project" value="UniProtKB-KW"/>
</dbReference>
<keyword evidence="9" id="KW-1036">Host cytoplasmic vesicle</keyword>
<dbReference type="InterPro" id="IPR039560">
    <property type="entry name" value="Potyvirid-P3"/>
</dbReference>
<evidence type="ECO:0000256" key="6">
    <source>
        <dbReference type="ARBA" id="ARBA00020107"/>
    </source>
</evidence>
<dbReference type="PRINTS" id="PR00966">
    <property type="entry name" value="NIAPOTYPTASE"/>
</dbReference>
<dbReference type="InterPro" id="IPR002540">
    <property type="entry name" value="Pept_S30_P1_potyvir"/>
</dbReference>
<evidence type="ECO:0000313" key="42">
    <source>
        <dbReference type="Proteomes" id="UP000202347"/>
    </source>
</evidence>
<evidence type="ECO:0000256" key="21">
    <source>
        <dbReference type="ARBA" id="ARBA00022801"/>
    </source>
</evidence>
<organism evidence="41 42">
    <name type="scientific">Scallion mosaic virus</name>
    <dbReference type="NCBI Taxonomy" id="157018"/>
    <lineage>
        <taxon>Viruses</taxon>
        <taxon>Riboviria</taxon>
        <taxon>Orthornavirae</taxon>
        <taxon>Pisuviricota</taxon>
        <taxon>Stelpaviricetes</taxon>
        <taxon>Patatavirales</taxon>
        <taxon>Potyviridae</taxon>
        <taxon>Potyvirus</taxon>
        <taxon>Potyvirus ascaloniavirgae</taxon>
    </lineage>
</organism>
<dbReference type="InterPro" id="IPR001205">
    <property type="entry name" value="RNA-dir_pol_C"/>
</dbReference>
<dbReference type="Pfam" id="PF13608">
    <property type="entry name" value="Potyvirid-P3"/>
    <property type="match status" value="1"/>
</dbReference>
<evidence type="ECO:0000256" key="28">
    <source>
        <dbReference type="ARBA" id="ARBA00029405"/>
    </source>
</evidence>
<dbReference type="Pfam" id="PF00851">
    <property type="entry name" value="Peptidase_C6"/>
    <property type="match status" value="1"/>
</dbReference>
<dbReference type="InterPro" id="IPR043502">
    <property type="entry name" value="DNA/RNA_pol_sf"/>
</dbReference>
<dbReference type="Pfam" id="PF00767">
    <property type="entry name" value="Poty_coat"/>
    <property type="match status" value="1"/>
</dbReference>
<keyword evidence="16" id="KW-1090">Inhibition of host innate immune response by virus</keyword>
<dbReference type="GO" id="GO:0005198">
    <property type="term" value="F:structural molecule activity"/>
    <property type="evidence" value="ECO:0007669"/>
    <property type="project" value="InterPro"/>
</dbReference>
<dbReference type="SMART" id="SM00490">
    <property type="entry name" value="HELICc"/>
    <property type="match status" value="1"/>
</dbReference>
<comment type="similarity">
    <text evidence="5 33">Belongs to the potyviridae genome polyprotein family.</text>
</comment>
<dbReference type="InterPro" id="IPR031159">
    <property type="entry name" value="HC_PRO_CPD_dom"/>
</dbReference>
<evidence type="ECO:0000256" key="13">
    <source>
        <dbReference type="ARBA" id="ARBA00022561"/>
    </source>
</evidence>
<dbReference type="InterPro" id="IPR013648">
    <property type="entry name" value="PP_Potyviridae"/>
</dbReference>
<keyword evidence="20" id="KW-0547">Nucleotide-binding</keyword>
<dbReference type="KEGG" id="vg:934915"/>
<keyword evidence="27" id="KW-0899">Viral immunoevasion</keyword>
<dbReference type="GO" id="GO:0044161">
    <property type="term" value="C:host cell cytoplasmic vesicle"/>
    <property type="evidence" value="ECO:0007669"/>
    <property type="project" value="UniProtKB-SubCell"/>
</dbReference>
<dbReference type="EMBL" id="AJ316084">
    <property type="protein sequence ID" value="CAC87085.1"/>
    <property type="molecule type" value="Genomic_RNA"/>
</dbReference>
<feature type="region of interest" description="Disordered" evidence="34">
    <location>
        <begin position="2744"/>
        <end position="2773"/>
    </location>
</feature>
<feature type="domain" description="RdRp catalytic" evidence="35">
    <location>
        <begin position="2448"/>
        <end position="2572"/>
    </location>
</feature>